<evidence type="ECO:0000256" key="1">
    <source>
        <dbReference type="SAM" id="MobiDB-lite"/>
    </source>
</evidence>
<sequence>MKLTHKLCGAALLAVLGVAAAAPAATKAAPDHSKAGEGEIQFTKATYGSYDSTGGVVPPDTSSQSTTDTDPTKLLDGEFVVQGMSKLVFTEQQATTGAIKSWAKPTTANDGATDGSEVKRRANWVQFKDDRLVDDRTYELSATLVDPDGKGAFEFDDTANNKKRRIAGATIDYKNTDLVAHEDNVSLMPSTSGLQPTLHLAENTREKLFTANENNTGKGRGKYAVYFGDTLNPAKLDSESIELSIPANQADDIRNGKYVATILWTLSETPM</sequence>
<accession>R3W7W2</accession>
<proteinExistence type="predicted"/>
<evidence type="ECO:0000256" key="2">
    <source>
        <dbReference type="SAM" id="SignalP"/>
    </source>
</evidence>
<comment type="caution">
    <text evidence="4">The sequence shown here is derived from an EMBL/GenBank/DDBJ whole genome shotgun (WGS) entry which is preliminary data.</text>
</comment>
<feature type="chain" id="PRO_5004363403" description="WxL domain-containing protein" evidence="2">
    <location>
        <begin position="25"/>
        <end position="271"/>
    </location>
</feature>
<dbReference type="STRING" id="317735.RU98_GL000091"/>
<evidence type="ECO:0000313" key="4">
    <source>
        <dbReference type="EMBL" id="EOL43587.1"/>
    </source>
</evidence>
<dbReference type="InterPro" id="IPR027994">
    <property type="entry name" value="WxL_dom"/>
</dbReference>
<dbReference type="Proteomes" id="UP000013840">
    <property type="component" value="Unassembled WGS sequence"/>
</dbReference>
<dbReference type="OrthoDB" id="2180277at2"/>
<dbReference type="PATRIC" id="fig|1158612.3.peg.2883"/>
<evidence type="ECO:0000259" key="3">
    <source>
        <dbReference type="Pfam" id="PF13731"/>
    </source>
</evidence>
<keyword evidence="5" id="KW-1185">Reference proteome</keyword>
<protein>
    <recommendedName>
        <fullName evidence="3">WxL domain-containing protein</fullName>
    </recommendedName>
</protein>
<reference evidence="4 5" key="1">
    <citation type="submission" date="2013-02" db="EMBL/GenBank/DDBJ databases">
        <title>The Genome Sequence of Enterococcus caccae BAA-1240.</title>
        <authorList>
            <consortium name="The Broad Institute Genome Sequencing Platform"/>
            <consortium name="The Broad Institute Genome Sequencing Center for Infectious Disease"/>
            <person name="Earl A.M."/>
            <person name="Gilmore M.S."/>
            <person name="Lebreton F."/>
            <person name="Walker B."/>
            <person name="Young S.K."/>
            <person name="Zeng Q."/>
            <person name="Gargeya S."/>
            <person name="Fitzgerald M."/>
            <person name="Haas B."/>
            <person name="Abouelleil A."/>
            <person name="Alvarado L."/>
            <person name="Arachchi H.M."/>
            <person name="Berlin A.M."/>
            <person name="Chapman S.B."/>
            <person name="Dewar J."/>
            <person name="Goldberg J."/>
            <person name="Griggs A."/>
            <person name="Gujja S."/>
            <person name="Hansen M."/>
            <person name="Howarth C."/>
            <person name="Imamovic A."/>
            <person name="Larimer J."/>
            <person name="McCowan C."/>
            <person name="Murphy C."/>
            <person name="Neiman D."/>
            <person name="Pearson M."/>
            <person name="Priest M."/>
            <person name="Roberts A."/>
            <person name="Saif S."/>
            <person name="Shea T."/>
            <person name="Sisk P."/>
            <person name="Sykes S."/>
            <person name="Wortman J."/>
            <person name="Nusbaum C."/>
            <person name="Birren B."/>
        </authorList>
    </citation>
    <scope>NUCLEOTIDE SEQUENCE [LARGE SCALE GENOMIC DNA]</scope>
    <source>
        <strain evidence="4 5">ATCC BAA-1240</strain>
    </source>
</reference>
<dbReference type="Pfam" id="PF13731">
    <property type="entry name" value="WxL"/>
    <property type="match status" value="1"/>
</dbReference>
<name>R3W7W2_9ENTE</name>
<dbReference type="RefSeq" id="WP_010772996.1">
    <property type="nucleotide sequence ID" value="NZ_KB946335.1"/>
</dbReference>
<gene>
    <name evidence="4" type="ORF">UC7_02917</name>
</gene>
<dbReference type="eggNOG" id="ENOG5032CPK">
    <property type="taxonomic scope" value="Bacteria"/>
</dbReference>
<dbReference type="AlphaFoldDB" id="R3W7W2"/>
<evidence type="ECO:0000313" key="5">
    <source>
        <dbReference type="Proteomes" id="UP000013840"/>
    </source>
</evidence>
<feature type="region of interest" description="Disordered" evidence="1">
    <location>
        <begin position="51"/>
        <end position="72"/>
    </location>
</feature>
<organism evidence="4 5">
    <name type="scientific">Enterococcus caccae ATCC BAA-1240</name>
    <dbReference type="NCBI Taxonomy" id="1158612"/>
    <lineage>
        <taxon>Bacteria</taxon>
        <taxon>Bacillati</taxon>
        <taxon>Bacillota</taxon>
        <taxon>Bacilli</taxon>
        <taxon>Lactobacillales</taxon>
        <taxon>Enterococcaceae</taxon>
        <taxon>Enterococcus</taxon>
    </lineage>
</organism>
<feature type="compositionally biased region" description="Low complexity" evidence="1">
    <location>
        <begin position="58"/>
        <end position="69"/>
    </location>
</feature>
<feature type="domain" description="WxL" evidence="3">
    <location>
        <begin position="35"/>
        <end position="270"/>
    </location>
</feature>
<keyword evidence="2" id="KW-0732">Signal</keyword>
<feature type="signal peptide" evidence="2">
    <location>
        <begin position="1"/>
        <end position="24"/>
    </location>
</feature>
<dbReference type="EMBL" id="AJAU01000022">
    <property type="protein sequence ID" value="EOL43587.1"/>
    <property type="molecule type" value="Genomic_DNA"/>
</dbReference>